<dbReference type="InterPro" id="IPR007138">
    <property type="entry name" value="ABM_dom"/>
</dbReference>
<dbReference type="KEGG" id="bne:DA69_09095"/>
<keyword evidence="3" id="KW-1185">Reference proteome</keyword>
<dbReference type="InterPro" id="IPR011008">
    <property type="entry name" value="Dimeric_a/b-barrel"/>
</dbReference>
<dbReference type="PROSITE" id="PS51725">
    <property type="entry name" value="ABM"/>
    <property type="match status" value="1"/>
</dbReference>
<gene>
    <name evidence="2" type="ORF">DA69_09095</name>
</gene>
<feature type="domain" description="ABM" evidence="1">
    <location>
        <begin position="2"/>
        <end position="97"/>
    </location>
</feature>
<dbReference type="STRING" id="588932.DA69_09095"/>
<evidence type="ECO:0000313" key="3">
    <source>
        <dbReference type="Proteomes" id="UP000077603"/>
    </source>
</evidence>
<dbReference type="PANTHER" id="PTHR33336:SF3">
    <property type="entry name" value="ABM DOMAIN-CONTAINING PROTEIN"/>
    <property type="match status" value="1"/>
</dbReference>
<dbReference type="Pfam" id="PF03992">
    <property type="entry name" value="ABM"/>
    <property type="match status" value="1"/>
</dbReference>
<dbReference type="SUPFAM" id="SSF54909">
    <property type="entry name" value="Dimeric alpha+beta barrel"/>
    <property type="match status" value="1"/>
</dbReference>
<sequence>MIIVHAELTYAPTDVPEVARAMLHLAHATRRESGCLQYFVAYDLETPGCLRLQEVWSDEEALAAHFKTPHMADFVRQTSGLVRRSLRAKRYVASSALDLFPLR</sequence>
<protein>
    <recommendedName>
        <fullName evidence="1">ABM domain-containing protein</fullName>
    </recommendedName>
</protein>
<evidence type="ECO:0000259" key="1">
    <source>
        <dbReference type="PROSITE" id="PS51725"/>
    </source>
</evidence>
<dbReference type="RefSeq" id="WP_025978411.1">
    <property type="nucleotide sequence ID" value="NZ_CP015614.1"/>
</dbReference>
<dbReference type="GO" id="GO:0003824">
    <property type="term" value="F:catalytic activity"/>
    <property type="evidence" value="ECO:0007669"/>
    <property type="project" value="TreeGrafter"/>
</dbReference>
<evidence type="ECO:0000313" key="2">
    <source>
        <dbReference type="EMBL" id="ANF54887.1"/>
    </source>
</evidence>
<accession>A0A172Y6P2</accession>
<dbReference type="EMBL" id="CP015614">
    <property type="protein sequence ID" value="ANF54887.1"/>
    <property type="molecule type" value="Genomic_DNA"/>
</dbReference>
<organism evidence="2 3">
    <name type="scientific">Brevundimonas naejangsanensis</name>
    <dbReference type="NCBI Taxonomy" id="588932"/>
    <lineage>
        <taxon>Bacteria</taxon>
        <taxon>Pseudomonadati</taxon>
        <taxon>Pseudomonadota</taxon>
        <taxon>Alphaproteobacteria</taxon>
        <taxon>Caulobacterales</taxon>
        <taxon>Caulobacteraceae</taxon>
        <taxon>Brevundimonas</taxon>
    </lineage>
</organism>
<dbReference type="Proteomes" id="UP000077603">
    <property type="component" value="Chromosome"/>
</dbReference>
<dbReference type="InterPro" id="IPR050744">
    <property type="entry name" value="AI-2_Isomerase_LsrG"/>
</dbReference>
<dbReference type="OrthoDB" id="287932at2"/>
<dbReference type="Gene3D" id="3.30.70.100">
    <property type="match status" value="1"/>
</dbReference>
<dbReference type="AlphaFoldDB" id="A0A172Y6P2"/>
<proteinExistence type="predicted"/>
<reference evidence="2 3" key="1">
    <citation type="journal article" date="2014" name="Genome Announc.">
        <title>Genome Sequence of a Promising Hydrogen-Producing Facultative Anaerobic Bacterium, Brevundimonas naejangsanensis Strain B1.</title>
        <authorList>
            <person name="Su H."/>
            <person name="Zhang T."/>
            <person name="Bao M."/>
            <person name="Jiang Y."/>
            <person name="Wang Y."/>
            <person name="Tan T."/>
        </authorList>
    </citation>
    <scope>NUCLEOTIDE SEQUENCE [LARGE SCALE GENOMIC DNA]</scope>
    <source>
        <strain evidence="2 3">B1</strain>
    </source>
</reference>
<name>A0A172Y6P2_9CAUL</name>
<dbReference type="PANTHER" id="PTHR33336">
    <property type="entry name" value="QUINOL MONOOXYGENASE YGIN-RELATED"/>
    <property type="match status" value="1"/>
</dbReference>